<protein>
    <submittedName>
        <fullName evidence="1">Uncharacterized protein</fullName>
    </submittedName>
</protein>
<dbReference type="EMBL" id="GBXM01000839">
    <property type="protein sequence ID" value="JAI07739.1"/>
    <property type="molecule type" value="Transcribed_RNA"/>
</dbReference>
<reference evidence="1" key="1">
    <citation type="submission" date="2014-11" db="EMBL/GenBank/DDBJ databases">
        <authorList>
            <person name="Amaro Gonzalez C."/>
        </authorList>
    </citation>
    <scope>NUCLEOTIDE SEQUENCE</scope>
</reference>
<proteinExistence type="predicted"/>
<accession>A0A0E9Y1B1</accession>
<organism evidence="1">
    <name type="scientific">Anguilla anguilla</name>
    <name type="common">European freshwater eel</name>
    <name type="synonym">Muraena anguilla</name>
    <dbReference type="NCBI Taxonomy" id="7936"/>
    <lineage>
        <taxon>Eukaryota</taxon>
        <taxon>Metazoa</taxon>
        <taxon>Chordata</taxon>
        <taxon>Craniata</taxon>
        <taxon>Vertebrata</taxon>
        <taxon>Euteleostomi</taxon>
        <taxon>Actinopterygii</taxon>
        <taxon>Neopterygii</taxon>
        <taxon>Teleostei</taxon>
        <taxon>Anguilliformes</taxon>
        <taxon>Anguillidae</taxon>
        <taxon>Anguilla</taxon>
    </lineage>
</organism>
<reference evidence="1" key="2">
    <citation type="journal article" date="2015" name="Fish Shellfish Immunol.">
        <title>Early steps in the European eel (Anguilla anguilla)-Vibrio vulnificus interaction in the gills: Role of the RtxA13 toxin.</title>
        <authorList>
            <person name="Callol A."/>
            <person name="Pajuelo D."/>
            <person name="Ebbesson L."/>
            <person name="Teles M."/>
            <person name="MacKenzie S."/>
            <person name="Amaro C."/>
        </authorList>
    </citation>
    <scope>NUCLEOTIDE SEQUENCE</scope>
</reference>
<evidence type="ECO:0000313" key="1">
    <source>
        <dbReference type="EMBL" id="JAI07739.1"/>
    </source>
</evidence>
<name>A0A0E9Y1B1_ANGAN</name>
<sequence length="33" mass="3991">MYVKKAEERLSSHLILILYNMIHESIGWKILFN</sequence>
<dbReference type="AlphaFoldDB" id="A0A0E9Y1B1"/>